<keyword evidence="3" id="KW-1185">Reference proteome</keyword>
<dbReference type="RefSeq" id="WP_345246221.1">
    <property type="nucleotide sequence ID" value="NZ_BAABHD010000070.1"/>
</dbReference>
<evidence type="ECO:0000313" key="2">
    <source>
        <dbReference type="EMBL" id="GAA4462588.1"/>
    </source>
</evidence>
<name>A0ABP8N7B4_9BACT</name>
<dbReference type="Proteomes" id="UP001501175">
    <property type="component" value="Unassembled WGS sequence"/>
</dbReference>
<reference evidence="3" key="1">
    <citation type="journal article" date="2019" name="Int. J. Syst. Evol. Microbiol.">
        <title>The Global Catalogue of Microorganisms (GCM) 10K type strain sequencing project: providing services to taxonomists for standard genome sequencing and annotation.</title>
        <authorList>
            <consortium name="The Broad Institute Genomics Platform"/>
            <consortium name="The Broad Institute Genome Sequencing Center for Infectious Disease"/>
            <person name="Wu L."/>
            <person name="Ma J."/>
        </authorList>
    </citation>
    <scope>NUCLEOTIDE SEQUENCE [LARGE SCALE GENOMIC DNA]</scope>
    <source>
        <strain evidence="3">JCM 17927</strain>
    </source>
</reference>
<organism evidence="2 3">
    <name type="scientific">Nibrella saemangeumensis</name>
    <dbReference type="NCBI Taxonomy" id="1084526"/>
    <lineage>
        <taxon>Bacteria</taxon>
        <taxon>Pseudomonadati</taxon>
        <taxon>Bacteroidota</taxon>
        <taxon>Cytophagia</taxon>
        <taxon>Cytophagales</taxon>
        <taxon>Spirosomataceae</taxon>
        <taxon>Nibrella</taxon>
    </lineage>
</organism>
<feature type="chain" id="PRO_5045905063" description="Outer membrane protein beta-barrel domain-containing protein" evidence="1">
    <location>
        <begin position="23"/>
        <end position="224"/>
    </location>
</feature>
<comment type="caution">
    <text evidence="2">The sequence shown here is derived from an EMBL/GenBank/DDBJ whole genome shotgun (WGS) entry which is preliminary data.</text>
</comment>
<keyword evidence="1" id="KW-0732">Signal</keyword>
<sequence length="224" mass="25325">MNRFTTSILVLALTCLFSSAQAQTINWGSLKAENKQLITVNAGLEYGAVYGIGYGYKINNRLFPIIATVEYSAPTGDKPYDDFKTKIGGQIRWVKLNNFQFSTKLHGVFRSYQNELVRMLNFGSDLSGIAGYYRPNWFVAGELGFDKAIVTHFDHSQAYREQYPGVVDGWYEPATGGNLYYGLQTGVSFRRHDISVRAGKLLRQDFKTAPMLPFYGQLGYTIRF</sequence>
<evidence type="ECO:0000256" key="1">
    <source>
        <dbReference type="SAM" id="SignalP"/>
    </source>
</evidence>
<feature type="signal peptide" evidence="1">
    <location>
        <begin position="1"/>
        <end position="22"/>
    </location>
</feature>
<evidence type="ECO:0000313" key="3">
    <source>
        <dbReference type="Proteomes" id="UP001501175"/>
    </source>
</evidence>
<proteinExistence type="predicted"/>
<gene>
    <name evidence="2" type="ORF">GCM10023189_39450</name>
</gene>
<dbReference type="EMBL" id="BAABHD010000070">
    <property type="protein sequence ID" value="GAA4462588.1"/>
    <property type="molecule type" value="Genomic_DNA"/>
</dbReference>
<accession>A0ABP8N7B4</accession>
<evidence type="ECO:0008006" key="4">
    <source>
        <dbReference type="Google" id="ProtNLM"/>
    </source>
</evidence>
<protein>
    <recommendedName>
        <fullName evidence="4">Outer membrane protein beta-barrel domain-containing protein</fullName>
    </recommendedName>
</protein>